<dbReference type="AlphaFoldDB" id="A0A336MV58"/>
<sequence length="90" mass="10520">MSYHIISTIKNWAGTIQGQISRFNVRMFLFETVSVKFISFNITLKLFNFSRFASTTTILLPTSRKSSNKLLLGYESCKKLDLTCWFVYIY</sequence>
<accession>A0A336MV58</accession>
<dbReference type="VEuPathDB" id="VectorBase:CSON005221"/>
<organism evidence="1">
    <name type="scientific">Culicoides sonorensis</name>
    <name type="common">Biting midge</name>
    <dbReference type="NCBI Taxonomy" id="179676"/>
    <lineage>
        <taxon>Eukaryota</taxon>
        <taxon>Metazoa</taxon>
        <taxon>Ecdysozoa</taxon>
        <taxon>Arthropoda</taxon>
        <taxon>Hexapoda</taxon>
        <taxon>Insecta</taxon>
        <taxon>Pterygota</taxon>
        <taxon>Neoptera</taxon>
        <taxon>Endopterygota</taxon>
        <taxon>Diptera</taxon>
        <taxon>Nematocera</taxon>
        <taxon>Chironomoidea</taxon>
        <taxon>Ceratopogonidae</taxon>
        <taxon>Ceratopogoninae</taxon>
        <taxon>Culicoides</taxon>
        <taxon>Monoculicoides</taxon>
    </lineage>
</organism>
<dbReference type="EMBL" id="UFQT01002091">
    <property type="protein sequence ID" value="SSX32633.1"/>
    <property type="molecule type" value="Genomic_DNA"/>
</dbReference>
<protein>
    <submittedName>
        <fullName evidence="1">CSON005221 protein</fullName>
    </submittedName>
</protein>
<name>A0A336MV58_CULSO</name>
<evidence type="ECO:0000313" key="1">
    <source>
        <dbReference type="EMBL" id="SSX32633.1"/>
    </source>
</evidence>
<gene>
    <name evidence="1" type="primary">CSON005221</name>
</gene>
<proteinExistence type="predicted"/>
<reference evidence="1" key="1">
    <citation type="submission" date="2018-07" db="EMBL/GenBank/DDBJ databases">
        <authorList>
            <person name="Quirk P.G."/>
            <person name="Krulwich T.A."/>
        </authorList>
    </citation>
    <scope>NUCLEOTIDE SEQUENCE</scope>
</reference>